<dbReference type="AlphaFoldDB" id="A0A918GXK1"/>
<dbReference type="Proteomes" id="UP000619486">
    <property type="component" value="Unassembled WGS sequence"/>
</dbReference>
<comment type="caution">
    <text evidence="2">The sequence shown here is derived from an EMBL/GenBank/DDBJ whole genome shotgun (WGS) entry which is preliminary data.</text>
</comment>
<protein>
    <submittedName>
        <fullName evidence="2">Uncharacterized protein</fullName>
    </submittedName>
</protein>
<dbReference type="EMBL" id="BMQQ01000001">
    <property type="protein sequence ID" value="GGT12414.1"/>
    <property type="molecule type" value="Genomic_DNA"/>
</dbReference>
<evidence type="ECO:0000313" key="3">
    <source>
        <dbReference type="Proteomes" id="UP000619486"/>
    </source>
</evidence>
<sequence>MREAKGKAALGEPHEKHMGGYEVSPERNRRRALFGRYPKGWVRHPPCRPGPGVSGRTGGRGL</sequence>
<reference evidence="2" key="1">
    <citation type="journal article" date="2014" name="Int. J. Syst. Evol. Microbiol.">
        <title>Complete genome sequence of Corynebacterium casei LMG S-19264T (=DSM 44701T), isolated from a smear-ripened cheese.</title>
        <authorList>
            <consortium name="US DOE Joint Genome Institute (JGI-PGF)"/>
            <person name="Walter F."/>
            <person name="Albersmeier A."/>
            <person name="Kalinowski J."/>
            <person name="Ruckert C."/>
        </authorList>
    </citation>
    <scope>NUCLEOTIDE SEQUENCE</scope>
    <source>
        <strain evidence="2">JCM 3172</strain>
    </source>
</reference>
<proteinExistence type="predicted"/>
<feature type="region of interest" description="Disordered" evidence="1">
    <location>
        <begin position="1"/>
        <end position="27"/>
    </location>
</feature>
<keyword evidence="3" id="KW-1185">Reference proteome</keyword>
<accession>A0A918GXK1</accession>
<feature type="compositionally biased region" description="Gly residues" evidence="1">
    <location>
        <begin position="52"/>
        <end position="62"/>
    </location>
</feature>
<organism evidence="2 3">
    <name type="scientific">Streptomyces purpureus</name>
    <dbReference type="NCBI Taxonomy" id="1951"/>
    <lineage>
        <taxon>Bacteria</taxon>
        <taxon>Bacillati</taxon>
        <taxon>Actinomycetota</taxon>
        <taxon>Actinomycetes</taxon>
        <taxon>Kitasatosporales</taxon>
        <taxon>Streptomycetaceae</taxon>
        <taxon>Streptomyces</taxon>
    </lineage>
</organism>
<evidence type="ECO:0000256" key="1">
    <source>
        <dbReference type="SAM" id="MobiDB-lite"/>
    </source>
</evidence>
<reference evidence="2" key="2">
    <citation type="submission" date="2020-09" db="EMBL/GenBank/DDBJ databases">
        <authorList>
            <person name="Sun Q."/>
            <person name="Ohkuma M."/>
        </authorList>
    </citation>
    <scope>NUCLEOTIDE SEQUENCE</scope>
    <source>
        <strain evidence="2">JCM 3172</strain>
    </source>
</reference>
<gene>
    <name evidence="2" type="ORF">GCM10014713_01040</name>
</gene>
<feature type="region of interest" description="Disordered" evidence="1">
    <location>
        <begin position="39"/>
        <end position="62"/>
    </location>
</feature>
<name>A0A918GXK1_9ACTN</name>
<evidence type="ECO:0000313" key="2">
    <source>
        <dbReference type="EMBL" id="GGT12414.1"/>
    </source>
</evidence>